<dbReference type="Pfam" id="PF13599">
    <property type="entry name" value="Pentapeptide_4"/>
    <property type="match status" value="1"/>
</dbReference>
<reference evidence="2" key="1">
    <citation type="submission" date="2015-07" db="EMBL/GenBank/DDBJ databases">
        <title>Whole genome sequence of an Ensifer adhaerens strain isolated from a cave pool in the Wind Cave National Park.</title>
        <authorList>
            <person name="Eng W.W.H."/>
            <person name="Gan H.M."/>
            <person name="Barton H.A."/>
            <person name="Savka M.A."/>
        </authorList>
    </citation>
    <scope>NUCLEOTIDE SEQUENCE [LARGE SCALE GENOMIC DNA]</scope>
    <source>
        <strain evidence="2">SD006</strain>
    </source>
</reference>
<organism evidence="1 2">
    <name type="scientific">Ensifer adhaerens</name>
    <name type="common">Sinorhizobium morelense</name>
    <dbReference type="NCBI Taxonomy" id="106592"/>
    <lineage>
        <taxon>Bacteria</taxon>
        <taxon>Pseudomonadati</taxon>
        <taxon>Pseudomonadota</taxon>
        <taxon>Alphaproteobacteria</taxon>
        <taxon>Hyphomicrobiales</taxon>
        <taxon>Rhizobiaceae</taxon>
        <taxon>Sinorhizobium/Ensifer group</taxon>
        <taxon>Ensifer</taxon>
    </lineage>
</organism>
<proteinExistence type="predicted"/>
<dbReference type="PANTHER" id="PTHR14136:SF17">
    <property type="entry name" value="BTB_POZ DOMAIN-CONTAINING PROTEIN KCTD9"/>
    <property type="match status" value="1"/>
</dbReference>
<protein>
    <submittedName>
        <fullName evidence="1">Pentapeptide repeat family protein</fullName>
    </submittedName>
</protein>
<comment type="caution">
    <text evidence="1">The sequence shown here is derived from an EMBL/GenBank/DDBJ whole genome shotgun (WGS) entry which is preliminary data.</text>
</comment>
<evidence type="ECO:0000313" key="2">
    <source>
        <dbReference type="Proteomes" id="UP000037425"/>
    </source>
</evidence>
<dbReference type="Gene3D" id="2.160.20.80">
    <property type="entry name" value="E3 ubiquitin-protein ligase SopA"/>
    <property type="match status" value="1"/>
</dbReference>
<dbReference type="EMBL" id="LGAP01000021">
    <property type="protein sequence ID" value="KOF15176.1"/>
    <property type="molecule type" value="Genomic_DNA"/>
</dbReference>
<accession>A0A0L8BKJ7</accession>
<dbReference type="PATRIC" id="fig|106592.7.peg.3572"/>
<dbReference type="Proteomes" id="UP000037425">
    <property type="component" value="Unassembled WGS sequence"/>
</dbReference>
<dbReference type="PANTHER" id="PTHR14136">
    <property type="entry name" value="BTB_POZ DOMAIN-CONTAINING PROTEIN KCTD9"/>
    <property type="match status" value="1"/>
</dbReference>
<gene>
    <name evidence="1" type="ORF">AC244_24190</name>
</gene>
<evidence type="ECO:0000313" key="1">
    <source>
        <dbReference type="EMBL" id="KOF15176.1"/>
    </source>
</evidence>
<dbReference type="InterPro" id="IPR001646">
    <property type="entry name" value="5peptide_repeat"/>
</dbReference>
<dbReference type="RefSeq" id="WP_053251357.1">
    <property type="nucleotide sequence ID" value="NZ_LGAP01000021.1"/>
</dbReference>
<name>A0A0L8BKJ7_ENSAD</name>
<dbReference type="InterPro" id="IPR051082">
    <property type="entry name" value="Pentapeptide-BTB/POZ_domain"/>
</dbReference>
<sequence>MAERKHGEAAPATETTLAGADWYGLDISDRNHSRTLFSDLDMIEATSAGAVFKECTFRRAKFNCSRHEGSAFINCTFVGCNFYDVTFNDCKFVGSMFDGCKFDATRVKGGNWSFVGLPGADLRSAVFADTVMREADLTGARCEGGTMNGLDLSGAWLHSANFSGCDLRGSDISSIEPETVTLKRAVITIEQSVMICEAMGLVVRAS</sequence>
<dbReference type="OrthoDB" id="5293049at2"/>
<dbReference type="SUPFAM" id="SSF141571">
    <property type="entry name" value="Pentapeptide repeat-like"/>
    <property type="match status" value="1"/>
</dbReference>
<dbReference type="AlphaFoldDB" id="A0A0L8BKJ7"/>
<dbReference type="Pfam" id="PF00805">
    <property type="entry name" value="Pentapeptide"/>
    <property type="match status" value="1"/>
</dbReference>